<accession>A0A1Y5PZJ2</accession>
<name>A0A1Y5PZJ2_9SPHN</name>
<gene>
    <name evidence="2" type="ORF">SPPYR_1524</name>
</gene>
<organism evidence="2">
    <name type="scientific">uncultured Sphingopyxis sp</name>
    <dbReference type="NCBI Taxonomy" id="310581"/>
    <lineage>
        <taxon>Bacteria</taxon>
        <taxon>Pseudomonadati</taxon>
        <taxon>Pseudomonadota</taxon>
        <taxon>Alphaproteobacteria</taxon>
        <taxon>Sphingomonadales</taxon>
        <taxon>Sphingomonadaceae</taxon>
        <taxon>Sphingopyxis</taxon>
        <taxon>environmental samples</taxon>
    </lineage>
</organism>
<dbReference type="KEGG" id="sphu:SPPYR_1524"/>
<dbReference type="Pfam" id="PF12770">
    <property type="entry name" value="CHAT"/>
    <property type="match status" value="1"/>
</dbReference>
<proteinExistence type="predicted"/>
<feature type="domain" description="CHAT" evidence="1">
    <location>
        <begin position="491"/>
        <end position="611"/>
    </location>
</feature>
<evidence type="ECO:0000313" key="2">
    <source>
        <dbReference type="EMBL" id="SBV32644.1"/>
    </source>
</evidence>
<reference evidence="2" key="1">
    <citation type="submission" date="2016-03" db="EMBL/GenBank/DDBJ databases">
        <authorList>
            <person name="Ploux O."/>
        </authorList>
    </citation>
    <scope>NUCLEOTIDE SEQUENCE</scope>
    <source>
        <strain evidence="2">UC10</strain>
    </source>
</reference>
<protein>
    <recommendedName>
        <fullName evidence="1">CHAT domain-containing protein</fullName>
    </recommendedName>
</protein>
<dbReference type="EMBL" id="LT598653">
    <property type="protein sequence ID" value="SBV32644.1"/>
    <property type="molecule type" value="Genomic_DNA"/>
</dbReference>
<sequence>MSASASFGEGPPPRVMRPEIDYFVVIPEDDPWKASPFQGFSFGITEAWNLVRAVASLPADVLEPALPIQAQAGRRTNGVAAWRWNPAAAYAIDGLAISAFRPFWVMMTCDRSTARKVDRWIASQAIPPLHISEIDGRGRIRLRDIEARHLLDHFRETFELAMQADPTLDSRLVREGLEKWAPRPTFPFGRPVPGHNVVIPNLMSLEGVGYAFIESEKLLQEDPADYRREIAELADFVLNARSLTYSSLAYRTTPPQPDIYITAPSLYSHIYKEGLGVPSGKRGHAARALVRMMQRQTGYRLLGHGKVWRDILDDEIAMGLLDIRRREVSFQTVAAGLAAAGTLSATVRLPSAVNRANGSVRQMSSHARSDQMRSPRKLAKTFGEVQFRLAEAVGPELLRVIASSQTGVKLVADAPLEWLPINGLPLGLCKTVSRITTTPGNLQIGLLARTGLIHLSPDAFRNILIISALAPEDPISAILLDMIEEWQPIYGNQVRLRIVKVATRGEFIAALNAFQGAVMIFDGHGGHDGADGVATLRVGRDEISIWDLKTEIRIPPIVILSACDTQAADRSHATTANAFLAGGAVTVLGSLLPVDARDAAMLVARLIWRLAEFLPAVTGKDGRAHLWSEVVAGMLRLHLILDLISPLLKAGSITSANYHDINVRAITATTNREDNWWDDALHSVAAILGLEPERAAEMGREVIAASDAIRYIQLGNPELIVIKSKALLRDEGYDI</sequence>
<dbReference type="InterPro" id="IPR024983">
    <property type="entry name" value="CHAT_dom"/>
</dbReference>
<dbReference type="AlphaFoldDB" id="A0A1Y5PZJ2"/>
<evidence type="ECO:0000259" key="1">
    <source>
        <dbReference type="Pfam" id="PF12770"/>
    </source>
</evidence>